<gene>
    <name evidence="8" type="ORF">GCM10023184_03240</name>
</gene>
<keyword evidence="4" id="KW-0418">Kinase</keyword>
<dbReference type="RefSeq" id="WP_345252856.1">
    <property type="nucleotide sequence ID" value="NZ_BAABGY010000001.1"/>
</dbReference>
<dbReference type="Gene3D" id="3.40.1190.20">
    <property type="match status" value="1"/>
</dbReference>
<dbReference type="EMBL" id="BAABGY010000001">
    <property type="protein sequence ID" value="GAA4318794.1"/>
    <property type="molecule type" value="Genomic_DNA"/>
</dbReference>
<dbReference type="PANTHER" id="PTHR46566:SF2">
    <property type="entry name" value="ATP-DEPENDENT 6-PHOSPHOFRUCTOKINASE ISOZYME 2"/>
    <property type="match status" value="1"/>
</dbReference>
<comment type="similarity">
    <text evidence="1">Belongs to the carbohydrate kinase PfkB family.</text>
</comment>
<dbReference type="InterPro" id="IPR011611">
    <property type="entry name" value="PfkB_dom"/>
</dbReference>
<accession>A0ABP8G7C9</accession>
<dbReference type="PIRSF" id="PIRSF000535">
    <property type="entry name" value="1PFK/6PFK/LacC"/>
    <property type="match status" value="1"/>
</dbReference>
<keyword evidence="2 6" id="KW-0808">Transferase</keyword>
<evidence type="ECO:0000313" key="9">
    <source>
        <dbReference type="Proteomes" id="UP001501725"/>
    </source>
</evidence>
<dbReference type="InterPro" id="IPR017583">
    <property type="entry name" value="Tagatose/fructose_Pkinase"/>
</dbReference>
<evidence type="ECO:0000256" key="1">
    <source>
        <dbReference type="ARBA" id="ARBA00010688"/>
    </source>
</evidence>
<proteinExistence type="inferred from homology"/>
<evidence type="ECO:0000256" key="3">
    <source>
        <dbReference type="ARBA" id="ARBA00022741"/>
    </source>
</evidence>
<name>A0ABP8G7C9_9BACT</name>
<dbReference type="NCBIfam" id="TIGR03168">
    <property type="entry name" value="1-PFK"/>
    <property type="match status" value="1"/>
</dbReference>
<sequence length="310" mass="32614">MIVTLTFNPAVDKTTTADRLIPEKKLRCSPPTLEAGGGGINISKALHELGAESTALFPAGGPNGQVLERLLRDRGIRHVAVPVSGDTRESFTVNEAATNGQYRFILPGGALSEAEIEALFAALAALAPQPTWVIASGSLPPGAPEDLFGRLSAHCRRLGARFIVDTSGAPLQRALEEGVFLLKPNLSELSALAGREYVELQDVEAAAREVIGSGRCPVLIVSMGPAGALAISKEATYRVPAPVVRKQSTVGAGDSMIAGITYMLQRGEPLLTAVRFGVACGTAATMNPGSQLFKKDDAWRLYEWIAAQGS</sequence>
<evidence type="ECO:0000259" key="7">
    <source>
        <dbReference type="Pfam" id="PF00294"/>
    </source>
</evidence>
<dbReference type="SUPFAM" id="SSF53613">
    <property type="entry name" value="Ribokinase-like"/>
    <property type="match status" value="1"/>
</dbReference>
<dbReference type="PANTHER" id="PTHR46566">
    <property type="entry name" value="1-PHOSPHOFRUCTOKINASE-RELATED"/>
    <property type="match status" value="1"/>
</dbReference>
<keyword evidence="3" id="KW-0547">Nucleotide-binding</keyword>
<dbReference type="Pfam" id="PF00294">
    <property type="entry name" value="PfkB"/>
    <property type="match status" value="1"/>
</dbReference>
<evidence type="ECO:0000256" key="5">
    <source>
        <dbReference type="ARBA" id="ARBA00022840"/>
    </source>
</evidence>
<dbReference type="PROSITE" id="PS00584">
    <property type="entry name" value="PFKB_KINASES_2"/>
    <property type="match status" value="1"/>
</dbReference>
<evidence type="ECO:0000256" key="6">
    <source>
        <dbReference type="PIRNR" id="PIRNR000535"/>
    </source>
</evidence>
<reference evidence="9" key="1">
    <citation type="journal article" date="2019" name="Int. J. Syst. Evol. Microbiol.">
        <title>The Global Catalogue of Microorganisms (GCM) 10K type strain sequencing project: providing services to taxonomists for standard genome sequencing and annotation.</title>
        <authorList>
            <consortium name="The Broad Institute Genomics Platform"/>
            <consortium name="The Broad Institute Genome Sequencing Center for Infectious Disease"/>
            <person name="Wu L."/>
            <person name="Ma J."/>
        </authorList>
    </citation>
    <scope>NUCLEOTIDE SEQUENCE [LARGE SCALE GENOMIC DNA]</scope>
    <source>
        <strain evidence="9">JCM 17919</strain>
    </source>
</reference>
<dbReference type="InterPro" id="IPR029056">
    <property type="entry name" value="Ribokinase-like"/>
</dbReference>
<dbReference type="InterPro" id="IPR002173">
    <property type="entry name" value="Carboh/pur_kinase_PfkB_CS"/>
</dbReference>
<dbReference type="PROSITE" id="PS00583">
    <property type="entry name" value="PFKB_KINASES_1"/>
    <property type="match status" value="1"/>
</dbReference>
<evidence type="ECO:0000256" key="4">
    <source>
        <dbReference type="ARBA" id="ARBA00022777"/>
    </source>
</evidence>
<protein>
    <submittedName>
        <fullName evidence="8">1-phosphofructokinase family hexose kinase</fullName>
    </submittedName>
</protein>
<dbReference type="Proteomes" id="UP001501725">
    <property type="component" value="Unassembled WGS sequence"/>
</dbReference>
<evidence type="ECO:0000256" key="2">
    <source>
        <dbReference type="ARBA" id="ARBA00022679"/>
    </source>
</evidence>
<keyword evidence="9" id="KW-1185">Reference proteome</keyword>
<dbReference type="CDD" id="cd01164">
    <property type="entry name" value="FruK_PfkB_like"/>
    <property type="match status" value="1"/>
</dbReference>
<evidence type="ECO:0000313" key="8">
    <source>
        <dbReference type="EMBL" id="GAA4318794.1"/>
    </source>
</evidence>
<keyword evidence="5" id="KW-0067">ATP-binding</keyword>
<comment type="caution">
    <text evidence="8">The sequence shown here is derived from an EMBL/GenBank/DDBJ whole genome shotgun (WGS) entry which is preliminary data.</text>
</comment>
<organism evidence="8 9">
    <name type="scientific">Flaviaesturariibacter amylovorans</name>
    <dbReference type="NCBI Taxonomy" id="1084520"/>
    <lineage>
        <taxon>Bacteria</taxon>
        <taxon>Pseudomonadati</taxon>
        <taxon>Bacteroidota</taxon>
        <taxon>Chitinophagia</taxon>
        <taxon>Chitinophagales</taxon>
        <taxon>Chitinophagaceae</taxon>
        <taxon>Flaviaestuariibacter</taxon>
    </lineage>
</organism>
<feature type="domain" description="Carbohydrate kinase PfkB" evidence="7">
    <location>
        <begin position="19"/>
        <end position="292"/>
    </location>
</feature>